<dbReference type="PROSITE" id="PS00737">
    <property type="entry name" value="THIOLASE_2"/>
    <property type="match status" value="1"/>
</dbReference>
<keyword evidence="4 10" id="KW-0808">Transferase</keyword>
<keyword evidence="7" id="KW-0630">Potassium</keyword>
<dbReference type="PANTHER" id="PTHR18919">
    <property type="entry name" value="ACETYL-COA C-ACYLTRANSFERASE"/>
    <property type="match status" value="1"/>
</dbReference>
<name>A0A3E1YEN7_9BACT</name>
<dbReference type="EMBL" id="QPMM01000002">
    <property type="protein sequence ID" value="RFS24996.1"/>
    <property type="molecule type" value="Genomic_DNA"/>
</dbReference>
<evidence type="ECO:0000313" key="14">
    <source>
        <dbReference type="Proteomes" id="UP000260644"/>
    </source>
</evidence>
<evidence type="ECO:0000256" key="7">
    <source>
        <dbReference type="ARBA" id="ARBA00022958"/>
    </source>
</evidence>
<feature type="active site" description="Proton acceptor" evidence="9">
    <location>
        <position position="346"/>
    </location>
</feature>
<comment type="caution">
    <text evidence="13">The sequence shown here is derived from an EMBL/GenBank/DDBJ whole genome shotgun (WGS) entry which is preliminary data.</text>
</comment>
<dbReference type="InterPro" id="IPR002155">
    <property type="entry name" value="Thiolase"/>
</dbReference>
<dbReference type="Gene3D" id="3.40.47.10">
    <property type="match status" value="1"/>
</dbReference>
<feature type="active site" description="Acyl-thioester intermediate" evidence="9">
    <location>
        <position position="88"/>
    </location>
</feature>
<dbReference type="OrthoDB" id="9764892at2"/>
<dbReference type="AlphaFoldDB" id="A0A3E1YEN7"/>
<dbReference type="PANTHER" id="PTHR18919:SF156">
    <property type="entry name" value="ACETYL-COA ACETYLTRANSFERASE, MITOCHONDRIAL"/>
    <property type="match status" value="1"/>
</dbReference>
<evidence type="ECO:0000259" key="12">
    <source>
        <dbReference type="Pfam" id="PF02803"/>
    </source>
</evidence>
<dbReference type="InterPro" id="IPR016039">
    <property type="entry name" value="Thiolase-like"/>
</dbReference>
<comment type="similarity">
    <text evidence="1 10">Belongs to the thiolase-like superfamily. Thiolase family.</text>
</comment>
<dbReference type="RefSeq" id="WP_116974990.1">
    <property type="nucleotide sequence ID" value="NZ_QPMM01000002.1"/>
</dbReference>
<dbReference type="PROSITE" id="PS00099">
    <property type="entry name" value="THIOLASE_3"/>
    <property type="match status" value="1"/>
</dbReference>
<dbReference type="Proteomes" id="UP000260644">
    <property type="component" value="Unassembled WGS sequence"/>
</dbReference>
<reference evidence="13 14" key="1">
    <citation type="submission" date="2018-07" db="EMBL/GenBank/DDBJ databases">
        <title>Chitinophaga K2CV101002-2 sp. nov., isolated from a monsoon evergreen broad-leaved forest soil.</title>
        <authorList>
            <person name="Lv Y."/>
        </authorList>
    </citation>
    <scope>NUCLEOTIDE SEQUENCE [LARGE SCALE GENOMIC DNA]</scope>
    <source>
        <strain evidence="13 14">GDMCC 1.1288</strain>
    </source>
</reference>
<keyword evidence="5" id="KW-0479">Metal-binding</keyword>
<accession>A0A3E1YEN7</accession>
<evidence type="ECO:0000256" key="8">
    <source>
        <dbReference type="ARBA" id="ARBA00023315"/>
    </source>
</evidence>
<evidence type="ECO:0000256" key="4">
    <source>
        <dbReference type="ARBA" id="ARBA00022679"/>
    </source>
</evidence>
<keyword evidence="8 10" id="KW-0012">Acyltransferase</keyword>
<sequence>MKEVFIVSTVRTPIGSFNGALSSVPATKLGSIVIKAALERAGVDANKVDEVYMGNVLSANLGQAPANQASLGAGLPNTVPCTTVNKVCASGMKAIMLAAQSIMLGDNDIVVAGGMENMSAAPYYLDKARNGYKLGHGALIDGIIRDGLWDPYHDYHMGNAAELCAKEYNISREEQDAYAAESYKRAAAAWQAGFFNTEVVPVEVPGKQVVTVTEDEDYKKVIFDKIATLKPSFQKDGTVTAANASNINDGASAVVLVSGEKVKELGLKPLAKIISFADASQAPEWFTTTPVKAINKALEKAGKQLSDVDFIEINEAFSVVPISNARDLGVSLDKVNVWGGAVSMGHPIGCSGARIVTTLNSILQSKNANLGVAGICNGGGGASAIVIERVKN</sequence>
<evidence type="ECO:0000256" key="5">
    <source>
        <dbReference type="ARBA" id="ARBA00022723"/>
    </source>
</evidence>
<dbReference type="PIRSF" id="PIRSF000429">
    <property type="entry name" value="Ac-CoA_Ac_transf"/>
    <property type="match status" value="1"/>
</dbReference>
<dbReference type="GO" id="GO:0003985">
    <property type="term" value="F:acetyl-CoA C-acetyltransferase activity"/>
    <property type="evidence" value="ECO:0007669"/>
    <property type="project" value="UniProtKB-EC"/>
</dbReference>
<dbReference type="InterPro" id="IPR020613">
    <property type="entry name" value="Thiolase_CS"/>
</dbReference>
<dbReference type="CDD" id="cd00751">
    <property type="entry name" value="thiolase"/>
    <property type="match status" value="1"/>
</dbReference>
<dbReference type="GO" id="GO:0046872">
    <property type="term" value="F:metal ion binding"/>
    <property type="evidence" value="ECO:0007669"/>
    <property type="project" value="UniProtKB-KW"/>
</dbReference>
<feature type="domain" description="Thiolase C-terminal" evidence="12">
    <location>
        <begin position="267"/>
        <end position="389"/>
    </location>
</feature>
<dbReference type="InterPro" id="IPR020615">
    <property type="entry name" value="Thiolase_acyl_enz_int_AS"/>
</dbReference>
<dbReference type="EC" id="2.3.1.9" evidence="3"/>
<dbReference type="SUPFAM" id="SSF53901">
    <property type="entry name" value="Thiolase-like"/>
    <property type="match status" value="2"/>
</dbReference>
<protein>
    <recommendedName>
        <fullName evidence="3">acetyl-CoA C-acetyltransferase</fullName>
        <ecNumber evidence="3">2.3.1.9</ecNumber>
    </recommendedName>
</protein>
<gene>
    <name evidence="13" type="ORF">DVR12_07365</name>
</gene>
<evidence type="ECO:0000256" key="1">
    <source>
        <dbReference type="ARBA" id="ARBA00010982"/>
    </source>
</evidence>
<evidence type="ECO:0000256" key="3">
    <source>
        <dbReference type="ARBA" id="ARBA00012705"/>
    </source>
</evidence>
<keyword evidence="14" id="KW-1185">Reference proteome</keyword>
<dbReference type="FunFam" id="3.40.47.10:FF:000007">
    <property type="entry name" value="acetyl-CoA acetyltransferase, mitochondrial"/>
    <property type="match status" value="1"/>
</dbReference>
<proteinExistence type="inferred from homology"/>
<evidence type="ECO:0000256" key="2">
    <source>
        <dbReference type="ARBA" id="ARBA00011881"/>
    </source>
</evidence>
<feature type="domain" description="Thiolase N-terminal" evidence="11">
    <location>
        <begin position="4"/>
        <end position="259"/>
    </location>
</feature>
<dbReference type="PROSITE" id="PS00098">
    <property type="entry name" value="THIOLASE_1"/>
    <property type="match status" value="1"/>
</dbReference>
<evidence type="ECO:0000256" key="9">
    <source>
        <dbReference type="PIRSR" id="PIRSR000429-1"/>
    </source>
</evidence>
<dbReference type="GO" id="GO:0006635">
    <property type="term" value="P:fatty acid beta-oxidation"/>
    <property type="evidence" value="ECO:0007669"/>
    <property type="project" value="TreeGrafter"/>
</dbReference>
<comment type="subunit">
    <text evidence="2">Homotetramer.</text>
</comment>
<organism evidence="13 14">
    <name type="scientific">Chitinophaga silvatica</name>
    <dbReference type="NCBI Taxonomy" id="2282649"/>
    <lineage>
        <taxon>Bacteria</taxon>
        <taxon>Pseudomonadati</taxon>
        <taxon>Bacteroidota</taxon>
        <taxon>Chitinophagia</taxon>
        <taxon>Chitinophagales</taxon>
        <taxon>Chitinophagaceae</taxon>
        <taxon>Chitinophaga</taxon>
    </lineage>
</organism>
<dbReference type="InterPro" id="IPR020616">
    <property type="entry name" value="Thiolase_N"/>
</dbReference>
<feature type="active site" description="Proton acceptor" evidence="9">
    <location>
        <position position="376"/>
    </location>
</feature>
<dbReference type="Pfam" id="PF00108">
    <property type="entry name" value="Thiolase_N"/>
    <property type="match status" value="1"/>
</dbReference>
<dbReference type="Pfam" id="PF02803">
    <property type="entry name" value="Thiolase_C"/>
    <property type="match status" value="1"/>
</dbReference>
<dbReference type="InterPro" id="IPR020610">
    <property type="entry name" value="Thiolase_AS"/>
</dbReference>
<dbReference type="InterPro" id="IPR020617">
    <property type="entry name" value="Thiolase_C"/>
</dbReference>
<evidence type="ECO:0000256" key="6">
    <source>
        <dbReference type="ARBA" id="ARBA00022946"/>
    </source>
</evidence>
<evidence type="ECO:0000256" key="10">
    <source>
        <dbReference type="RuleBase" id="RU003557"/>
    </source>
</evidence>
<keyword evidence="6" id="KW-0809">Transit peptide</keyword>
<evidence type="ECO:0000259" key="11">
    <source>
        <dbReference type="Pfam" id="PF00108"/>
    </source>
</evidence>
<dbReference type="NCBIfam" id="TIGR01930">
    <property type="entry name" value="AcCoA-C-Actrans"/>
    <property type="match status" value="1"/>
</dbReference>
<evidence type="ECO:0000313" key="13">
    <source>
        <dbReference type="EMBL" id="RFS24996.1"/>
    </source>
</evidence>